<name>A0A814A3P2_9BILA</name>
<evidence type="ECO:0008006" key="3">
    <source>
        <dbReference type="Google" id="ProtNLM"/>
    </source>
</evidence>
<accession>A0A814A3P2</accession>
<dbReference type="AlphaFoldDB" id="A0A814A3P2"/>
<evidence type="ECO:0000313" key="2">
    <source>
        <dbReference type="Proteomes" id="UP000663879"/>
    </source>
</evidence>
<dbReference type="OrthoDB" id="10483622at2759"/>
<comment type="caution">
    <text evidence="1">The sequence shown here is derived from an EMBL/GenBank/DDBJ whole genome shotgun (WGS) entry which is preliminary data.</text>
</comment>
<gene>
    <name evidence="1" type="ORF">OXX778_LOCUS11801</name>
</gene>
<organism evidence="1 2">
    <name type="scientific">Brachionus calyciflorus</name>
    <dbReference type="NCBI Taxonomy" id="104777"/>
    <lineage>
        <taxon>Eukaryota</taxon>
        <taxon>Metazoa</taxon>
        <taxon>Spiralia</taxon>
        <taxon>Gnathifera</taxon>
        <taxon>Rotifera</taxon>
        <taxon>Eurotatoria</taxon>
        <taxon>Monogononta</taxon>
        <taxon>Pseudotrocha</taxon>
        <taxon>Ploima</taxon>
        <taxon>Brachionidae</taxon>
        <taxon>Brachionus</taxon>
    </lineage>
</organism>
<dbReference type="EMBL" id="CAJNOC010002046">
    <property type="protein sequence ID" value="CAF0909080.1"/>
    <property type="molecule type" value="Genomic_DNA"/>
</dbReference>
<dbReference type="Proteomes" id="UP000663879">
    <property type="component" value="Unassembled WGS sequence"/>
</dbReference>
<sequence length="204" mass="24043">MNSIKQKIAEITTRQTNKVSVRIGSHQVILQLEKNTTGLELVARALELCKIHNFHSYDLYENVFGIEKLVTKDCLVYDLVQQWPNKLCCFRVRKTCLNNSRVMQLMERNVILRERLFEHSKRLSTCQTTFQEEHIYEDVKDLSSSKIQKKSIKNTTFNKLKLKNNFRKIFRDLKMKHSNLKKSNISDSSQLMNILNEINFDSTL</sequence>
<keyword evidence="2" id="KW-1185">Reference proteome</keyword>
<protein>
    <recommendedName>
        <fullName evidence="3">Ras-associating domain-containing protein</fullName>
    </recommendedName>
</protein>
<proteinExistence type="predicted"/>
<reference evidence="1" key="1">
    <citation type="submission" date="2021-02" db="EMBL/GenBank/DDBJ databases">
        <authorList>
            <person name="Nowell W R."/>
        </authorList>
    </citation>
    <scope>NUCLEOTIDE SEQUENCE</scope>
    <source>
        <strain evidence="1">Ploen Becks lab</strain>
    </source>
</reference>
<evidence type="ECO:0000313" key="1">
    <source>
        <dbReference type="EMBL" id="CAF0909080.1"/>
    </source>
</evidence>